<sequence>MTLLRSVKVLLFLVMLTGFSSCENYYTDDFFRNSDEKLCNRLWERTYLINNELCTHQLVFREALTGAETFEYRRKENGNWSEKAYLTQSYSFYWEWADKELEGILIEHPRDGTLFFDNVWVRTHYLSGNLDGEGVTFYGKNFR</sequence>
<reference evidence="1" key="1">
    <citation type="submission" date="2019-03" db="EMBL/GenBank/DDBJ databases">
        <title>Single cell metagenomics reveals metabolic interactions within the superorganism composed of flagellate Streblomastix strix and complex community of Bacteroidetes bacteria on its surface.</title>
        <authorList>
            <person name="Treitli S.C."/>
            <person name="Kolisko M."/>
            <person name="Husnik F."/>
            <person name="Keeling P."/>
            <person name="Hampl V."/>
        </authorList>
    </citation>
    <scope>NUCLEOTIDE SEQUENCE</scope>
    <source>
        <strain evidence="1">STM</strain>
    </source>
</reference>
<protein>
    <recommendedName>
        <fullName evidence="2">Lipoprotein</fullName>
    </recommendedName>
</protein>
<accession>A0A5J4S764</accession>
<dbReference type="AlphaFoldDB" id="A0A5J4S764"/>
<gene>
    <name evidence="1" type="ORF">EZS27_010958</name>
</gene>
<dbReference type="PROSITE" id="PS51257">
    <property type="entry name" value="PROKAR_LIPOPROTEIN"/>
    <property type="match status" value="1"/>
</dbReference>
<evidence type="ECO:0000313" key="1">
    <source>
        <dbReference type="EMBL" id="KAA6341213.1"/>
    </source>
</evidence>
<name>A0A5J4S764_9ZZZZ</name>
<dbReference type="EMBL" id="SNRY01000404">
    <property type="protein sequence ID" value="KAA6341213.1"/>
    <property type="molecule type" value="Genomic_DNA"/>
</dbReference>
<proteinExistence type="predicted"/>
<evidence type="ECO:0008006" key="2">
    <source>
        <dbReference type="Google" id="ProtNLM"/>
    </source>
</evidence>
<organism evidence="1">
    <name type="scientific">termite gut metagenome</name>
    <dbReference type="NCBI Taxonomy" id="433724"/>
    <lineage>
        <taxon>unclassified sequences</taxon>
        <taxon>metagenomes</taxon>
        <taxon>organismal metagenomes</taxon>
    </lineage>
</organism>
<comment type="caution">
    <text evidence="1">The sequence shown here is derived from an EMBL/GenBank/DDBJ whole genome shotgun (WGS) entry which is preliminary data.</text>
</comment>